<sequence length="63" mass="7190">MLKWLLTLSLGVILLGLFLPRQPGWRRGLPGDVNLRLRGRDYFFPFGSTLVFSALLALLSRFL</sequence>
<proteinExistence type="predicted"/>
<evidence type="ECO:0000256" key="1">
    <source>
        <dbReference type="SAM" id="Phobius"/>
    </source>
</evidence>
<evidence type="ECO:0000313" key="2">
    <source>
        <dbReference type="EMBL" id="AEV25096.1"/>
    </source>
</evidence>
<dbReference type="AlphaFoldDB" id="G8QGL7"/>
<name>G8QGL7_AZOOP</name>
<evidence type="ECO:0000313" key="3">
    <source>
        <dbReference type="Proteomes" id="UP000005633"/>
    </source>
</evidence>
<dbReference type="Proteomes" id="UP000005633">
    <property type="component" value="Chromosome"/>
</dbReference>
<keyword evidence="1" id="KW-1133">Transmembrane helix</keyword>
<dbReference type="HOGENOM" id="CLU_181383_2_0_4"/>
<protein>
    <recommendedName>
        <fullName evidence="4">DUF2905 domain-containing protein</fullName>
    </recommendedName>
</protein>
<dbReference type="KEGG" id="dsu:Dsui_0687"/>
<reference evidence="2 3" key="1">
    <citation type="journal article" date="2012" name="J. Bacteriol.">
        <title>Complete genome sequence of the anaerobic perchlorate-reducing bacterium Azospira suillum strain PS.</title>
        <authorList>
            <person name="Byrne-Bailey K.G."/>
            <person name="Coates J.D."/>
        </authorList>
    </citation>
    <scope>NUCLEOTIDE SEQUENCE [LARGE SCALE GENOMIC DNA]</scope>
    <source>
        <strain evidence="3">ATCC BAA-33 / DSM 13638 / PS</strain>
    </source>
</reference>
<keyword evidence="1" id="KW-0812">Transmembrane</keyword>
<accession>G8QGL7</accession>
<dbReference type="STRING" id="640081.Dsui_0687"/>
<dbReference type="InterPro" id="IPR021320">
    <property type="entry name" value="DUF2905"/>
</dbReference>
<keyword evidence="1" id="KW-0472">Membrane</keyword>
<gene>
    <name evidence="2" type="ordered locus">Dsui_0687</name>
</gene>
<dbReference type="Pfam" id="PF11146">
    <property type="entry name" value="DUF2905"/>
    <property type="match status" value="1"/>
</dbReference>
<dbReference type="OrthoDB" id="9811610at2"/>
<evidence type="ECO:0008006" key="4">
    <source>
        <dbReference type="Google" id="ProtNLM"/>
    </source>
</evidence>
<dbReference type="EMBL" id="CP003153">
    <property type="protein sequence ID" value="AEV25096.1"/>
    <property type="molecule type" value="Genomic_DNA"/>
</dbReference>
<organism evidence="2 3">
    <name type="scientific">Azospira oryzae (strain ATCC BAA-33 / DSM 13638 / PS)</name>
    <name type="common">Dechlorosoma suillum</name>
    <dbReference type="NCBI Taxonomy" id="640081"/>
    <lineage>
        <taxon>Bacteria</taxon>
        <taxon>Pseudomonadati</taxon>
        <taxon>Pseudomonadota</taxon>
        <taxon>Betaproteobacteria</taxon>
        <taxon>Rhodocyclales</taxon>
        <taxon>Rhodocyclaceae</taxon>
        <taxon>Azospira</taxon>
    </lineage>
</organism>
<dbReference type="RefSeq" id="WP_014235797.1">
    <property type="nucleotide sequence ID" value="NC_016616.1"/>
</dbReference>
<feature type="transmembrane region" description="Helical" evidence="1">
    <location>
        <begin position="42"/>
        <end position="59"/>
    </location>
</feature>